<dbReference type="SUPFAM" id="SSF48179">
    <property type="entry name" value="6-phosphogluconate dehydrogenase C-terminal domain-like"/>
    <property type="match status" value="1"/>
</dbReference>
<proteinExistence type="predicted"/>
<dbReference type="GO" id="GO:0016491">
    <property type="term" value="F:oxidoreductase activity"/>
    <property type="evidence" value="ECO:0007669"/>
    <property type="project" value="UniProtKB-KW"/>
</dbReference>
<evidence type="ECO:0000259" key="3">
    <source>
        <dbReference type="Pfam" id="PF03446"/>
    </source>
</evidence>
<keyword evidence="6" id="KW-1185">Reference proteome</keyword>
<sequence>MRPKINVVGAGLLGSALIKRLLNQGYSVSVFNRTKSKIDHLINDGATPAYEIEDIFKDSCDISIACLKDADSIISTFTPLLGRHGAGAGKKLVINTSTLGPEESERVEALMRKIPVEYTELPVSGGPEGALQGRLIAYIGQVADCFRPMVLDIASALCRRYSLMDSNYQAQAMKVINNYCEATNMAVAAEAIHLAERIGLKKEKICETLPMGRGRSVYMDVLLDKYKFDDRSISFPLDLRVKDLLLIAPIFEQSDIRSFFYPQLVNAYKQALSDNRLRVDQSAYLEFFKSRNKR</sequence>
<dbReference type="SUPFAM" id="SSF51735">
    <property type="entry name" value="NAD(P)-binding Rossmann-fold domains"/>
    <property type="match status" value="1"/>
</dbReference>
<dbReference type="InterPro" id="IPR015815">
    <property type="entry name" value="HIBADH-related"/>
</dbReference>
<keyword evidence="2" id="KW-0520">NAD</keyword>
<evidence type="ECO:0000313" key="6">
    <source>
        <dbReference type="Proteomes" id="UP001309705"/>
    </source>
</evidence>
<dbReference type="InterPro" id="IPR013328">
    <property type="entry name" value="6PGD_dom2"/>
</dbReference>
<dbReference type="Proteomes" id="UP001309705">
    <property type="component" value="Unassembled WGS sequence"/>
</dbReference>
<protein>
    <submittedName>
        <fullName evidence="5">NAD(P)-dependent oxidoreductase</fullName>
        <ecNumber evidence="5">1.1.-.-</ecNumber>
    </submittedName>
</protein>
<dbReference type="InterPro" id="IPR051265">
    <property type="entry name" value="HIBADH-related_NP60_sf"/>
</dbReference>
<name>A0ABU6JKQ8_9GAMM</name>
<dbReference type="InterPro" id="IPR029154">
    <property type="entry name" value="HIBADH-like_NADP-bd"/>
</dbReference>
<feature type="domain" description="3-hydroxyisobutyrate dehydrogenase-like NAD-binding" evidence="4">
    <location>
        <begin position="169"/>
        <end position="286"/>
    </location>
</feature>
<dbReference type="Gene3D" id="3.40.50.720">
    <property type="entry name" value="NAD(P)-binding Rossmann-like Domain"/>
    <property type="match status" value="1"/>
</dbReference>
<gene>
    <name evidence="5" type="ORF">VSX58_01360</name>
</gene>
<dbReference type="PANTHER" id="PTHR43580">
    <property type="entry name" value="OXIDOREDUCTASE GLYR1-RELATED"/>
    <property type="match status" value="1"/>
</dbReference>
<comment type="caution">
    <text evidence="5">The sequence shown here is derived from an EMBL/GenBank/DDBJ whole genome shotgun (WGS) entry which is preliminary data.</text>
</comment>
<evidence type="ECO:0000256" key="2">
    <source>
        <dbReference type="ARBA" id="ARBA00023027"/>
    </source>
</evidence>
<dbReference type="InterPro" id="IPR036291">
    <property type="entry name" value="NAD(P)-bd_dom_sf"/>
</dbReference>
<evidence type="ECO:0000259" key="4">
    <source>
        <dbReference type="Pfam" id="PF14833"/>
    </source>
</evidence>
<organism evidence="5 6">
    <name type="scientific">Brenneria populi</name>
    <dbReference type="NCBI Taxonomy" id="1505588"/>
    <lineage>
        <taxon>Bacteria</taxon>
        <taxon>Pseudomonadati</taxon>
        <taxon>Pseudomonadota</taxon>
        <taxon>Gammaproteobacteria</taxon>
        <taxon>Enterobacterales</taxon>
        <taxon>Pectobacteriaceae</taxon>
        <taxon>Brenneria</taxon>
    </lineage>
</organism>
<dbReference type="Pfam" id="PF14833">
    <property type="entry name" value="NAD_binding_11"/>
    <property type="match status" value="1"/>
</dbReference>
<dbReference type="PIRSF" id="PIRSF000103">
    <property type="entry name" value="HIBADH"/>
    <property type="match status" value="1"/>
</dbReference>
<keyword evidence="1 5" id="KW-0560">Oxidoreductase</keyword>
<dbReference type="RefSeq" id="WP_327616466.1">
    <property type="nucleotide sequence ID" value="NZ_JAYWTM010000001.1"/>
</dbReference>
<reference evidence="5 6" key="1">
    <citation type="journal article" date="2017" name="Int. J. Syst. Evol. Microbiol.">
        <title>Brenneria populi subsp. brevivirga subsp. nov. isolated from symptomatic bark of Populus x euramericana canker, and description of Brenneria populi subsp. populi subsp. nov.</title>
        <authorList>
            <person name="Zheng M.H."/>
            <person name="Piao C.G."/>
            <person name="Xue H."/>
            <person name="Guo M.W."/>
            <person name="Li Y."/>
        </authorList>
    </citation>
    <scope>NUCLEOTIDE SEQUENCE [LARGE SCALE GENOMIC DNA]</scope>
    <source>
        <strain evidence="5 6">D9-5</strain>
    </source>
</reference>
<dbReference type="Pfam" id="PF03446">
    <property type="entry name" value="NAD_binding_2"/>
    <property type="match status" value="1"/>
</dbReference>
<dbReference type="EC" id="1.1.-.-" evidence="5"/>
<accession>A0ABU6JKQ8</accession>
<feature type="domain" description="6-phosphogluconate dehydrogenase NADP-binding" evidence="3">
    <location>
        <begin position="4"/>
        <end position="141"/>
    </location>
</feature>
<dbReference type="EMBL" id="JAYWTM010000001">
    <property type="protein sequence ID" value="MEC5341259.1"/>
    <property type="molecule type" value="Genomic_DNA"/>
</dbReference>
<dbReference type="Gene3D" id="1.10.1040.10">
    <property type="entry name" value="N-(1-d-carboxylethyl)-l-norvaline Dehydrogenase, domain 2"/>
    <property type="match status" value="1"/>
</dbReference>
<dbReference type="PANTHER" id="PTHR43580:SF2">
    <property type="entry name" value="CYTOKINE-LIKE NUCLEAR FACTOR N-PAC"/>
    <property type="match status" value="1"/>
</dbReference>
<dbReference type="InterPro" id="IPR008927">
    <property type="entry name" value="6-PGluconate_DH-like_C_sf"/>
</dbReference>
<evidence type="ECO:0000256" key="1">
    <source>
        <dbReference type="ARBA" id="ARBA00023002"/>
    </source>
</evidence>
<dbReference type="InterPro" id="IPR006115">
    <property type="entry name" value="6PGDH_NADP-bd"/>
</dbReference>
<evidence type="ECO:0000313" key="5">
    <source>
        <dbReference type="EMBL" id="MEC5341259.1"/>
    </source>
</evidence>